<name>A0A1Y6MND1_9GAMM</name>
<dbReference type="Proteomes" id="UP000195963">
    <property type="component" value="Unassembled WGS sequence"/>
</dbReference>
<gene>
    <name evidence="1" type="ORF">PMAL9190_03344</name>
</gene>
<accession>A0A1Y6MND1</accession>
<protein>
    <submittedName>
        <fullName evidence="1">Uncharacterized protein</fullName>
    </submittedName>
</protein>
<evidence type="ECO:0000313" key="1">
    <source>
        <dbReference type="EMBL" id="SMY38107.1"/>
    </source>
</evidence>
<organism evidence="1 2">
    <name type="scientific">Photobacterium malacitanum</name>
    <dbReference type="NCBI Taxonomy" id="2204294"/>
    <lineage>
        <taxon>Bacteria</taxon>
        <taxon>Pseudomonadati</taxon>
        <taxon>Pseudomonadota</taxon>
        <taxon>Gammaproteobacteria</taxon>
        <taxon>Vibrionales</taxon>
        <taxon>Vibrionaceae</taxon>
        <taxon>Photobacterium</taxon>
    </lineage>
</organism>
<keyword evidence="2" id="KW-1185">Reference proteome</keyword>
<evidence type="ECO:0000313" key="2">
    <source>
        <dbReference type="Proteomes" id="UP000195963"/>
    </source>
</evidence>
<dbReference type="EMBL" id="FYAK01000011">
    <property type="protein sequence ID" value="SMY38107.1"/>
    <property type="molecule type" value="Genomic_DNA"/>
</dbReference>
<dbReference type="AlphaFoldDB" id="A0A1Y6MND1"/>
<reference evidence="2" key="1">
    <citation type="submission" date="2017-06" db="EMBL/GenBank/DDBJ databases">
        <authorList>
            <person name="Rodrigo-Torres L."/>
            <person name="Arahal R.D."/>
            <person name="Lucena T."/>
        </authorList>
    </citation>
    <scope>NUCLEOTIDE SEQUENCE [LARGE SCALE GENOMIC DNA]</scope>
    <source>
        <strain evidence="2">CECT 9190</strain>
    </source>
</reference>
<sequence>MVKKLLQSFGFRSAETKSRQLRERLEFAIQQNLGQRESRANRANNHL</sequence>
<proteinExistence type="predicted"/>
<dbReference type="RefSeq" id="WP_200813437.1">
    <property type="nucleotide sequence ID" value="NZ_FYAK01000011.1"/>
</dbReference>